<feature type="domain" description="ABC transmembrane type-1" evidence="7">
    <location>
        <begin position="29"/>
        <end position="309"/>
    </location>
</feature>
<accession>A0A9X1ND11</accession>
<organism evidence="8 9">
    <name type="scientific">Kineosporia babensis</name>
    <dbReference type="NCBI Taxonomy" id="499548"/>
    <lineage>
        <taxon>Bacteria</taxon>
        <taxon>Bacillati</taxon>
        <taxon>Actinomycetota</taxon>
        <taxon>Actinomycetes</taxon>
        <taxon>Kineosporiales</taxon>
        <taxon>Kineosporiaceae</taxon>
        <taxon>Kineosporia</taxon>
    </lineage>
</organism>
<dbReference type="GO" id="GO:0016887">
    <property type="term" value="F:ATP hydrolysis activity"/>
    <property type="evidence" value="ECO:0007669"/>
    <property type="project" value="InterPro"/>
</dbReference>
<dbReference type="Gene3D" id="3.40.50.300">
    <property type="entry name" value="P-loop containing nucleotide triphosphate hydrolases"/>
    <property type="match status" value="1"/>
</dbReference>
<dbReference type="SUPFAM" id="SSF52540">
    <property type="entry name" value="P-loop containing nucleoside triphosphate hydrolases"/>
    <property type="match status" value="1"/>
</dbReference>
<keyword evidence="4 5" id="KW-0472">Membrane</keyword>
<evidence type="ECO:0000256" key="2">
    <source>
        <dbReference type="ARBA" id="ARBA00022692"/>
    </source>
</evidence>
<dbReference type="PROSITE" id="PS50929">
    <property type="entry name" value="ABC_TM1F"/>
    <property type="match status" value="1"/>
</dbReference>
<dbReference type="InterPro" id="IPR036640">
    <property type="entry name" value="ABC1_TM_sf"/>
</dbReference>
<dbReference type="Pfam" id="PF00664">
    <property type="entry name" value="ABC_membrane"/>
    <property type="match status" value="1"/>
</dbReference>
<dbReference type="GO" id="GO:0015421">
    <property type="term" value="F:ABC-type oligopeptide transporter activity"/>
    <property type="evidence" value="ECO:0007669"/>
    <property type="project" value="TreeGrafter"/>
</dbReference>
<dbReference type="PANTHER" id="PTHR43394">
    <property type="entry name" value="ATP-DEPENDENT PERMEASE MDL1, MITOCHONDRIAL"/>
    <property type="match status" value="1"/>
</dbReference>
<comment type="caution">
    <text evidence="8">The sequence shown here is derived from an EMBL/GenBank/DDBJ whole genome shotgun (WGS) entry which is preliminary data.</text>
</comment>
<feature type="transmembrane region" description="Helical" evidence="5">
    <location>
        <begin position="142"/>
        <end position="162"/>
    </location>
</feature>
<evidence type="ECO:0000259" key="6">
    <source>
        <dbReference type="PROSITE" id="PS50893"/>
    </source>
</evidence>
<evidence type="ECO:0000256" key="5">
    <source>
        <dbReference type="SAM" id="Phobius"/>
    </source>
</evidence>
<dbReference type="InterPro" id="IPR039421">
    <property type="entry name" value="Type_1_exporter"/>
</dbReference>
<keyword evidence="8" id="KW-0547">Nucleotide-binding</keyword>
<name>A0A9X1ND11_9ACTN</name>
<dbReference type="InterPro" id="IPR027417">
    <property type="entry name" value="P-loop_NTPase"/>
</dbReference>
<dbReference type="PROSITE" id="PS50893">
    <property type="entry name" value="ABC_TRANSPORTER_2"/>
    <property type="match status" value="1"/>
</dbReference>
<keyword evidence="3 5" id="KW-1133">Transmembrane helix</keyword>
<keyword evidence="9" id="KW-1185">Reference proteome</keyword>
<sequence length="569" mass="58719">MNSPDLHLEPADGRTLLRRSITSQSRRMLGAGALTCGHQVGEAAVPLLIGVIIDRAVATGDTVALITWLGVLIANFAMLSTCGRLGFQVGFGASVNAALDLRVRIARRALDARGSSQAQLPGAMVSIATSDVRRLTAVHYQLAQGLAAVVGVIVAGVALLAVSLPLGGLVLIGTPLLLLAVRAISSPLEKRSSAQQEQAARAAGVATDLVRGVRVLKGLRAERAGSAQYHRASRLALGASVHNARTEAVYSASVIAINGCFLALVALVGGRLAMDGQITVGQLVSAVGLAQFLLEPMATFGAVFATLAAGRASAVRIAEFLNAPPAVTGGSAAPASANPGAIVLNDLHGPGLNGVDLKIDAGQFIGVLTTEPSAAATLCRCLGRELDPEQGEVVLDGQSLRDLDPARLREVVLVCPHDPDLFTGTLTDNVLTSAERDEDALHSALAAAGADQVASMLPHGLDSEVSERGRSLSGGQRQRIALARALVRDAPVLVLHDPTTAVDTVTESSIAEGLRRNRAGRTTVLLTSSPALLSAADRVILLHEGRIVADGTHAELMAQQSTYQEAVLS</sequence>
<evidence type="ECO:0000256" key="3">
    <source>
        <dbReference type="ARBA" id="ARBA00022989"/>
    </source>
</evidence>
<keyword evidence="2 5" id="KW-0812">Transmembrane</keyword>
<dbReference type="PROSITE" id="PS00211">
    <property type="entry name" value="ABC_TRANSPORTER_1"/>
    <property type="match status" value="1"/>
</dbReference>
<evidence type="ECO:0000256" key="1">
    <source>
        <dbReference type="ARBA" id="ARBA00004651"/>
    </source>
</evidence>
<dbReference type="InterPro" id="IPR017871">
    <property type="entry name" value="ABC_transporter-like_CS"/>
</dbReference>
<dbReference type="InterPro" id="IPR011527">
    <property type="entry name" value="ABC1_TM_dom"/>
</dbReference>
<dbReference type="Gene3D" id="1.20.1560.10">
    <property type="entry name" value="ABC transporter type 1, transmembrane domain"/>
    <property type="match status" value="1"/>
</dbReference>
<evidence type="ECO:0000313" key="8">
    <source>
        <dbReference type="EMBL" id="MCD5310773.1"/>
    </source>
</evidence>
<dbReference type="InterPro" id="IPR003439">
    <property type="entry name" value="ABC_transporter-like_ATP-bd"/>
</dbReference>
<dbReference type="AlphaFoldDB" id="A0A9X1ND11"/>
<dbReference type="GO" id="GO:0005886">
    <property type="term" value="C:plasma membrane"/>
    <property type="evidence" value="ECO:0007669"/>
    <property type="project" value="UniProtKB-SubCell"/>
</dbReference>
<feature type="transmembrane region" description="Helical" evidence="5">
    <location>
        <begin position="65"/>
        <end position="87"/>
    </location>
</feature>
<protein>
    <submittedName>
        <fullName evidence="8">ABC transporter ATP-binding protein/permease</fullName>
    </submittedName>
</protein>
<evidence type="ECO:0000256" key="4">
    <source>
        <dbReference type="ARBA" id="ARBA00023136"/>
    </source>
</evidence>
<evidence type="ECO:0000259" key="7">
    <source>
        <dbReference type="PROSITE" id="PS50929"/>
    </source>
</evidence>
<proteinExistence type="predicted"/>
<dbReference type="GO" id="GO:0005524">
    <property type="term" value="F:ATP binding"/>
    <property type="evidence" value="ECO:0007669"/>
    <property type="project" value="UniProtKB-KW"/>
</dbReference>
<gene>
    <name evidence="8" type="ORF">LR394_07700</name>
</gene>
<evidence type="ECO:0000313" key="9">
    <source>
        <dbReference type="Proteomes" id="UP001138997"/>
    </source>
</evidence>
<dbReference type="SUPFAM" id="SSF90123">
    <property type="entry name" value="ABC transporter transmembrane region"/>
    <property type="match status" value="1"/>
</dbReference>
<dbReference type="RefSeq" id="WP_231439949.1">
    <property type="nucleotide sequence ID" value="NZ_JAJOMB010000003.1"/>
</dbReference>
<dbReference type="Pfam" id="PF00005">
    <property type="entry name" value="ABC_tran"/>
    <property type="match status" value="1"/>
</dbReference>
<feature type="transmembrane region" description="Helical" evidence="5">
    <location>
        <begin position="248"/>
        <end position="269"/>
    </location>
</feature>
<keyword evidence="8" id="KW-0067">ATP-binding</keyword>
<dbReference type="Proteomes" id="UP001138997">
    <property type="component" value="Unassembled WGS sequence"/>
</dbReference>
<feature type="domain" description="ABC transporter" evidence="6">
    <location>
        <begin position="315"/>
        <end position="569"/>
    </location>
</feature>
<feature type="transmembrane region" description="Helical" evidence="5">
    <location>
        <begin position="289"/>
        <end position="309"/>
    </location>
</feature>
<dbReference type="EMBL" id="JAJOMB010000003">
    <property type="protein sequence ID" value="MCD5310773.1"/>
    <property type="molecule type" value="Genomic_DNA"/>
</dbReference>
<comment type="subcellular location">
    <subcellularLocation>
        <location evidence="1">Cell membrane</location>
        <topology evidence="1">Multi-pass membrane protein</topology>
    </subcellularLocation>
</comment>
<reference evidence="8" key="1">
    <citation type="submission" date="2021-11" db="EMBL/GenBank/DDBJ databases">
        <title>Streptomyces corallinus and Kineosporia corallina sp. nov., two new coral-derived marine actinobacteria.</title>
        <authorList>
            <person name="Buangrab K."/>
            <person name="Sutthacheep M."/>
            <person name="Yeemin T."/>
            <person name="Harunari E."/>
            <person name="Igarashi Y."/>
            <person name="Sripreechasak P."/>
            <person name="Kanchanasin P."/>
            <person name="Tanasupawat S."/>
            <person name="Phongsopitanun W."/>
        </authorList>
    </citation>
    <scope>NUCLEOTIDE SEQUENCE</scope>
    <source>
        <strain evidence="8">JCM 31032</strain>
    </source>
</reference>
<dbReference type="PANTHER" id="PTHR43394:SF1">
    <property type="entry name" value="ATP-BINDING CASSETTE SUB-FAMILY B MEMBER 10, MITOCHONDRIAL"/>
    <property type="match status" value="1"/>
</dbReference>